<comment type="domain">
    <text evidence="12">The N-terminal domain is essential for RNAP assembly and basal transcription, whereas the C-terminal domain is involved in interaction with transcriptional regulators and with upstream promoter elements.</text>
</comment>
<dbReference type="EMBL" id="JACXAE010000039">
    <property type="protein sequence ID" value="MBD2772488.1"/>
    <property type="molecule type" value="Genomic_DNA"/>
</dbReference>
<dbReference type="Gene3D" id="3.30.1360.10">
    <property type="entry name" value="RNA polymerase, RBP11-like subunit"/>
    <property type="match status" value="1"/>
</dbReference>
<evidence type="ECO:0000256" key="11">
    <source>
        <dbReference type="ARBA" id="ARBA00063436"/>
    </source>
</evidence>
<dbReference type="GO" id="GO:0006351">
    <property type="term" value="P:DNA-templated transcription"/>
    <property type="evidence" value="ECO:0007669"/>
    <property type="project" value="UniProtKB-UniRule"/>
</dbReference>
<dbReference type="HAMAP" id="MF_00059">
    <property type="entry name" value="RNApol_bact_RpoA"/>
    <property type="match status" value="1"/>
</dbReference>
<evidence type="ECO:0000256" key="9">
    <source>
        <dbReference type="ARBA" id="ARBA00033070"/>
    </source>
</evidence>
<dbReference type="Pfam" id="PF01193">
    <property type="entry name" value="RNA_pol_L"/>
    <property type="match status" value="1"/>
</dbReference>
<comment type="function">
    <text evidence="12">DNA-dependent RNA polymerase catalyzes the transcription of DNA into RNA using the four ribonucleoside triphosphates as substrates.</text>
</comment>
<keyword evidence="15" id="KW-1185">Reference proteome</keyword>
<evidence type="ECO:0000256" key="12">
    <source>
        <dbReference type="HAMAP-Rule" id="MF_00059"/>
    </source>
</evidence>
<dbReference type="NCBIfam" id="NF003519">
    <property type="entry name" value="PRK05182.2-5"/>
    <property type="match status" value="1"/>
</dbReference>
<evidence type="ECO:0000313" key="15">
    <source>
        <dbReference type="Proteomes" id="UP000629098"/>
    </source>
</evidence>
<feature type="region of interest" description="Alpha C-terminal domain (alpha-CTD)" evidence="12">
    <location>
        <begin position="238"/>
        <end position="315"/>
    </location>
</feature>
<dbReference type="EC" id="2.7.7.6" evidence="2 12"/>
<feature type="region of interest" description="Alpha N-terminal domain (alpha-NTD)" evidence="12">
    <location>
        <begin position="1"/>
        <end position="230"/>
    </location>
</feature>
<dbReference type="GO" id="GO:0046983">
    <property type="term" value="F:protein dimerization activity"/>
    <property type="evidence" value="ECO:0007669"/>
    <property type="project" value="InterPro"/>
</dbReference>
<dbReference type="InterPro" id="IPR036603">
    <property type="entry name" value="RBP11-like"/>
</dbReference>
<name>A0A8J7BX89_9CYAN</name>
<evidence type="ECO:0000256" key="10">
    <source>
        <dbReference type="ARBA" id="ARBA00048552"/>
    </source>
</evidence>
<evidence type="ECO:0000256" key="1">
    <source>
        <dbReference type="ARBA" id="ARBA00007123"/>
    </source>
</evidence>
<protein>
    <recommendedName>
        <fullName evidence="3 12">DNA-directed RNA polymerase subunit alpha</fullName>
        <shortName evidence="12">RNAP subunit alpha</shortName>
        <ecNumber evidence="2 12">2.7.7.6</ecNumber>
    </recommendedName>
    <alternativeName>
        <fullName evidence="9 12">RNA polymerase subunit alpha</fullName>
    </alternativeName>
    <alternativeName>
        <fullName evidence="8 12">Transcriptase subunit alpha</fullName>
    </alternativeName>
</protein>
<dbReference type="GO" id="GO:0003899">
    <property type="term" value="F:DNA-directed RNA polymerase activity"/>
    <property type="evidence" value="ECO:0007669"/>
    <property type="project" value="UniProtKB-UniRule"/>
</dbReference>
<dbReference type="SUPFAM" id="SSF55257">
    <property type="entry name" value="RBP11-like subunits of RNA polymerase"/>
    <property type="match status" value="1"/>
</dbReference>
<evidence type="ECO:0000259" key="13">
    <source>
        <dbReference type="SMART" id="SM00662"/>
    </source>
</evidence>
<comment type="subunit">
    <text evidence="11">Homodimer. In cyanobacteria the RNAP catalytic core is composed of 2 alpha, 1 beta, 1 beta', 1 gamma and 1 omega subunit. When a sigma factor is associated with the core the holoenzyme is formed, which can initiate transcription.</text>
</comment>
<evidence type="ECO:0000256" key="8">
    <source>
        <dbReference type="ARBA" id="ARBA00032524"/>
    </source>
</evidence>
<dbReference type="SUPFAM" id="SSF56553">
    <property type="entry name" value="Insert subdomain of RNA polymerase alpha subunit"/>
    <property type="match status" value="1"/>
</dbReference>
<dbReference type="GO" id="GO:0000428">
    <property type="term" value="C:DNA-directed RNA polymerase complex"/>
    <property type="evidence" value="ECO:0007669"/>
    <property type="project" value="UniProtKB-KW"/>
</dbReference>
<accession>A0A8J7BX89</accession>
<keyword evidence="7 12" id="KW-0804">Transcription</keyword>
<evidence type="ECO:0000256" key="4">
    <source>
        <dbReference type="ARBA" id="ARBA00022478"/>
    </source>
</evidence>
<evidence type="ECO:0000256" key="5">
    <source>
        <dbReference type="ARBA" id="ARBA00022679"/>
    </source>
</evidence>
<reference evidence="14" key="1">
    <citation type="submission" date="2020-09" db="EMBL/GenBank/DDBJ databases">
        <title>Iningainema tapete sp. nov. (Scytonemataceae, Cyanobacteria) from greenhouses in central Florida (USA) produces two types of nodularin with biosynthetic potential for microcystin-LR and anabaenopeptins.</title>
        <authorList>
            <person name="Berthold D.E."/>
            <person name="Lefler F.W."/>
            <person name="Huang I.-S."/>
            <person name="Abdulla H."/>
            <person name="Zimba P.V."/>
            <person name="Laughinghouse H.D. IV."/>
        </authorList>
    </citation>
    <scope>NUCLEOTIDE SEQUENCE</scope>
    <source>
        <strain evidence="14">BLCCT55</strain>
    </source>
</reference>
<dbReference type="RefSeq" id="WP_190827085.1">
    <property type="nucleotide sequence ID" value="NZ_CAWPPI010000039.1"/>
</dbReference>
<dbReference type="Proteomes" id="UP000629098">
    <property type="component" value="Unassembled WGS sequence"/>
</dbReference>
<keyword evidence="6 12" id="KW-0548">Nucleotidyltransferase</keyword>
<dbReference type="NCBIfam" id="NF003516">
    <property type="entry name" value="PRK05182.2-2"/>
    <property type="match status" value="1"/>
</dbReference>
<dbReference type="InterPro" id="IPR011260">
    <property type="entry name" value="RNAP_asu_C"/>
</dbReference>
<dbReference type="AlphaFoldDB" id="A0A8J7BX89"/>
<dbReference type="FunFam" id="2.170.120.12:FF:000001">
    <property type="entry name" value="DNA-directed RNA polymerase subunit alpha"/>
    <property type="match status" value="1"/>
</dbReference>
<keyword evidence="4 12" id="KW-0240">DNA-directed RNA polymerase</keyword>
<feature type="domain" description="DNA-directed RNA polymerase RpoA/D/Rpb3-type" evidence="13">
    <location>
        <begin position="20"/>
        <end position="227"/>
    </location>
</feature>
<dbReference type="InterPro" id="IPR011773">
    <property type="entry name" value="DNA-dir_RpoA"/>
</dbReference>
<dbReference type="Pfam" id="PF03118">
    <property type="entry name" value="RNA_pol_A_CTD"/>
    <property type="match status" value="1"/>
</dbReference>
<dbReference type="Gene3D" id="2.170.120.12">
    <property type="entry name" value="DNA-directed RNA polymerase, insert domain"/>
    <property type="match status" value="1"/>
</dbReference>
<evidence type="ECO:0000256" key="2">
    <source>
        <dbReference type="ARBA" id="ARBA00012418"/>
    </source>
</evidence>
<dbReference type="GO" id="GO:0005737">
    <property type="term" value="C:cytoplasm"/>
    <property type="evidence" value="ECO:0007669"/>
    <property type="project" value="UniProtKB-ARBA"/>
</dbReference>
<dbReference type="Gene3D" id="1.10.150.20">
    <property type="entry name" value="5' to 3' exonuclease, C-terminal subdomain"/>
    <property type="match status" value="1"/>
</dbReference>
<proteinExistence type="inferred from homology"/>
<dbReference type="FunFam" id="1.10.150.20:FF:000120">
    <property type="entry name" value="DNA-directed RNA polymerase subunit alpha"/>
    <property type="match status" value="1"/>
</dbReference>
<dbReference type="CDD" id="cd06928">
    <property type="entry name" value="RNAP_alpha_NTD"/>
    <property type="match status" value="1"/>
</dbReference>
<dbReference type="GO" id="GO:0003677">
    <property type="term" value="F:DNA binding"/>
    <property type="evidence" value="ECO:0007669"/>
    <property type="project" value="UniProtKB-UniRule"/>
</dbReference>
<keyword evidence="5 12" id="KW-0808">Transferase</keyword>
<dbReference type="InterPro" id="IPR011262">
    <property type="entry name" value="DNA-dir_RNA_pol_insert"/>
</dbReference>
<gene>
    <name evidence="12" type="primary">rpoA</name>
    <name evidence="14" type="ORF">ICL16_10460</name>
</gene>
<organism evidence="14 15">
    <name type="scientific">Iningainema tapete BLCC-T55</name>
    <dbReference type="NCBI Taxonomy" id="2748662"/>
    <lineage>
        <taxon>Bacteria</taxon>
        <taxon>Bacillati</taxon>
        <taxon>Cyanobacteriota</taxon>
        <taxon>Cyanophyceae</taxon>
        <taxon>Nostocales</taxon>
        <taxon>Scytonemataceae</taxon>
        <taxon>Iningainema tapete</taxon>
    </lineage>
</organism>
<dbReference type="SMART" id="SM00662">
    <property type="entry name" value="RPOLD"/>
    <property type="match status" value="1"/>
</dbReference>
<comment type="caution">
    <text evidence="14">The sequence shown here is derived from an EMBL/GenBank/DDBJ whole genome shotgun (WGS) entry which is preliminary data.</text>
</comment>
<evidence type="ECO:0000256" key="3">
    <source>
        <dbReference type="ARBA" id="ARBA00015972"/>
    </source>
</evidence>
<dbReference type="SUPFAM" id="SSF47789">
    <property type="entry name" value="C-terminal domain of RNA polymerase alpha subunit"/>
    <property type="match status" value="1"/>
</dbReference>
<comment type="similarity">
    <text evidence="1 12">Belongs to the RNA polymerase alpha chain family.</text>
</comment>
<evidence type="ECO:0000256" key="7">
    <source>
        <dbReference type="ARBA" id="ARBA00023163"/>
    </source>
</evidence>
<comment type="catalytic activity">
    <reaction evidence="10 12">
        <text>RNA(n) + a ribonucleoside 5'-triphosphate = RNA(n+1) + diphosphate</text>
        <dbReference type="Rhea" id="RHEA:21248"/>
        <dbReference type="Rhea" id="RHEA-COMP:14527"/>
        <dbReference type="Rhea" id="RHEA-COMP:17342"/>
        <dbReference type="ChEBI" id="CHEBI:33019"/>
        <dbReference type="ChEBI" id="CHEBI:61557"/>
        <dbReference type="ChEBI" id="CHEBI:140395"/>
        <dbReference type="EC" id="2.7.7.6"/>
    </reaction>
</comment>
<dbReference type="InterPro" id="IPR011263">
    <property type="entry name" value="DNA-dir_RNA_pol_RpoA/D/Rpb3"/>
</dbReference>
<dbReference type="InterPro" id="IPR036643">
    <property type="entry name" value="RNApol_insert_sf"/>
</dbReference>
<evidence type="ECO:0000256" key="6">
    <source>
        <dbReference type="ARBA" id="ARBA00022695"/>
    </source>
</evidence>
<dbReference type="Pfam" id="PF01000">
    <property type="entry name" value="RNA_pol_A_bac"/>
    <property type="match status" value="1"/>
</dbReference>
<evidence type="ECO:0000313" key="14">
    <source>
        <dbReference type="EMBL" id="MBD2772488.1"/>
    </source>
</evidence>
<sequence length="315" mass="35046">MAQFQIECVESNTEENRGQYSKFVLEPLERGQGTTVGNALRRVLLANLEGTAVTAVRIAGVTHEFATVPGVREDVLEILMRMKEVVLKSYSPQPQIGRLLVTGPTVVTVANFDLPSEIEVIDQTQYVATIAEGGKLEMEFRIEKGKGYRTVERGREEATSLDFLQIDSVFMPVRKVNYSVEEARGEGGIPRDRLLLEVWTNGSLSPQEALSSAAGILVDLFNPLKDIDIKQQDTDSDIPDDPTAQIPIEELQLSVRAYNCLKRAQVNSVADLLDYTQEDLLEIKNFGQKSAEEVVEALQRRLGITLPQERSSKHT</sequence>
<dbReference type="NCBIfam" id="TIGR02027">
    <property type="entry name" value="rpoA"/>
    <property type="match status" value="1"/>
</dbReference>